<dbReference type="SUPFAM" id="SSF51569">
    <property type="entry name" value="Aldolase"/>
    <property type="match status" value="1"/>
</dbReference>
<sequence>MRPNKLLAIIRDVLPEDVVPIVQGLIAEGIRDVEVSLSNPERGLGCLKKLADHFSSEELYLGAGTVLTESQIEQVLTAGGRYIITPGWNKELVKKALAKGVPVYPGVYTPGEIAEAVELGIEYFKIFPINGASDSYLKALRGPFPAIKLMGVGGITPENLGDYYRLSVHYFGIGSDLVPRGATKEDLPQIQKNAQAFVAALRQVDKQDD</sequence>
<dbReference type="RefSeq" id="WP_209526528.1">
    <property type="nucleotide sequence ID" value="NZ_JAEEGA010000004.1"/>
</dbReference>
<protein>
    <submittedName>
        <fullName evidence="6">Bifunctional 4-hydroxy-2-oxoglutarate aldolase/2-dehydro-3-deoxy-phosphogluconate aldolase</fullName>
    </submittedName>
</protein>
<comment type="caution">
    <text evidence="6">The sequence shown here is derived from an EMBL/GenBank/DDBJ whole genome shotgun (WGS) entry which is preliminary data.</text>
</comment>
<dbReference type="CDD" id="cd00452">
    <property type="entry name" value="KDPG_aldolase"/>
    <property type="match status" value="1"/>
</dbReference>
<comment type="similarity">
    <text evidence="2">Belongs to the KHG/KDPG aldolase family.</text>
</comment>
<dbReference type="AlphaFoldDB" id="A0A940PAG7"/>
<keyword evidence="7" id="KW-1185">Reference proteome</keyword>
<evidence type="ECO:0000313" key="6">
    <source>
        <dbReference type="EMBL" id="MBP1040952.1"/>
    </source>
</evidence>
<evidence type="ECO:0000256" key="5">
    <source>
        <dbReference type="ARBA" id="ARBA00023277"/>
    </source>
</evidence>
<keyword evidence="5" id="KW-0119">Carbohydrate metabolism</keyword>
<evidence type="ECO:0000256" key="3">
    <source>
        <dbReference type="ARBA" id="ARBA00011233"/>
    </source>
</evidence>
<dbReference type="PANTHER" id="PTHR30246:SF1">
    <property type="entry name" value="2-DEHYDRO-3-DEOXY-6-PHOSPHOGALACTONATE ALDOLASE-RELATED"/>
    <property type="match status" value="1"/>
</dbReference>
<dbReference type="Pfam" id="PF01081">
    <property type="entry name" value="Aldolase"/>
    <property type="match status" value="1"/>
</dbReference>
<accession>A0A940PAG7</accession>
<evidence type="ECO:0000256" key="2">
    <source>
        <dbReference type="ARBA" id="ARBA00006906"/>
    </source>
</evidence>
<organism evidence="6 7">
    <name type="scientific">Vagococcus allomyrinae</name>
    <dbReference type="NCBI Taxonomy" id="2794353"/>
    <lineage>
        <taxon>Bacteria</taxon>
        <taxon>Bacillati</taxon>
        <taxon>Bacillota</taxon>
        <taxon>Bacilli</taxon>
        <taxon>Lactobacillales</taxon>
        <taxon>Enterococcaceae</taxon>
        <taxon>Vagococcus</taxon>
    </lineage>
</organism>
<evidence type="ECO:0000256" key="1">
    <source>
        <dbReference type="ARBA" id="ARBA00004761"/>
    </source>
</evidence>
<dbReference type="EMBL" id="JAEEGA010000004">
    <property type="protein sequence ID" value="MBP1040952.1"/>
    <property type="molecule type" value="Genomic_DNA"/>
</dbReference>
<dbReference type="GO" id="GO:0016829">
    <property type="term" value="F:lyase activity"/>
    <property type="evidence" value="ECO:0007669"/>
    <property type="project" value="UniProtKB-KW"/>
</dbReference>
<keyword evidence="4" id="KW-0456">Lyase</keyword>
<dbReference type="InterPro" id="IPR013785">
    <property type="entry name" value="Aldolase_TIM"/>
</dbReference>
<comment type="subunit">
    <text evidence="3">Homotrimer.</text>
</comment>
<evidence type="ECO:0000256" key="4">
    <source>
        <dbReference type="ARBA" id="ARBA00023239"/>
    </source>
</evidence>
<dbReference type="Gene3D" id="3.20.20.70">
    <property type="entry name" value="Aldolase class I"/>
    <property type="match status" value="1"/>
</dbReference>
<dbReference type="Proteomes" id="UP000674938">
    <property type="component" value="Unassembled WGS sequence"/>
</dbReference>
<gene>
    <name evidence="6" type="ORF">I6N95_08040</name>
</gene>
<comment type="pathway">
    <text evidence="1">Carbohydrate acid metabolism.</text>
</comment>
<name>A0A940PAG7_9ENTE</name>
<dbReference type="InterPro" id="IPR000887">
    <property type="entry name" value="Aldlse_KDPG_KHG"/>
</dbReference>
<dbReference type="PANTHER" id="PTHR30246">
    <property type="entry name" value="2-KETO-3-DEOXY-6-PHOSPHOGLUCONATE ALDOLASE"/>
    <property type="match status" value="1"/>
</dbReference>
<evidence type="ECO:0000313" key="7">
    <source>
        <dbReference type="Proteomes" id="UP000674938"/>
    </source>
</evidence>
<proteinExistence type="inferred from homology"/>
<reference evidence="6" key="1">
    <citation type="submission" date="2020-12" db="EMBL/GenBank/DDBJ databases">
        <title>Vagococcus allomyrinae sp. nov. and Enterococcus lavae sp. nov., isolated from the larvae of Allomyrina dichotoma.</title>
        <authorList>
            <person name="Lee S.D."/>
        </authorList>
    </citation>
    <scope>NUCLEOTIDE SEQUENCE</scope>
    <source>
        <strain evidence="6">BWB3-3</strain>
    </source>
</reference>